<reference evidence="11" key="1">
    <citation type="submission" date="2022-07" db="EMBL/GenBank/DDBJ databases">
        <title>Phylogenomic reconstructions and comparative analyses of Kickxellomycotina fungi.</title>
        <authorList>
            <person name="Reynolds N.K."/>
            <person name="Stajich J.E."/>
            <person name="Barry K."/>
            <person name="Grigoriev I.V."/>
            <person name="Crous P."/>
            <person name="Smith M.E."/>
        </authorList>
    </citation>
    <scope>NUCLEOTIDE SEQUENCE</scope>
    <source>
        <strain evidence="11">NBRC 100468</strain>
    </source>
</reference>
<keyword evidence="7" id="KW-0539">Nucleus</keyword>
<dbReference type="GO" id="GO:0006614">
    <property type="term" value="P:SRP-dependent cotranslational protein targeting to membrane"/>
    <property type="evidence" value="ECO:0007669"/>
    <property type="project" value="InterPro"/>
</dbReference>
<accession>A0A9W7ZTJ8</accession>
<dbReference type="PANTHER" id="PTHR12860:SF0">
    <property type="entry name" value="SIGNAL RECOGNITION PARTICLE SUBUNIT SRP68"/>
    <property type="match status" value="1"/>
</dbReference>
<organism evidence="11 12">
    <name type="scientific">Mycoemilia scoparia</name>
    <dbReference type="NCBI Taxonomy" id="417184"/>
    <lineage>
        <taxon>Eukaryota</taxon>
        <taxon>Fungi</taxon>
        <taxon>Fungi incertae sedis</taxon>
        <taxon>Zoopagomycota</taxon>
        <taxon>Kickxellomycotina</taxon>
        <taxon>Kickxellomycetes</taxon>
        <taxon>Kickxellales</taxon>
        <taxon>Kickxellaceae</taxon>
        <taxon>Mycoemilia</taxon>
    </lineage>
</organism>
<dbReference type="GO" id="GO:0008312">
    <property type="term" value="F:7S RNA binding"/>
    <property type="evidence" value="ECO:0007669"/>
    <property type="project" value="InterPro"/>
</dbReference>
<comment type="caution">
    <text evidence="11">The sequence shown here is derived from an EMBL/GenBank/DDBJ whole genome shotgun (WGS) entry which is preliminary data.</text>
</comment>
<proteinExistence type="inferred from homology"/>
<evidence type="ECO:0000256" key="10">
    <source>
        <dbReference type="SAM" id="MobiDB-lite"/>
    </source>
</evidence>
<evidence type="ECO:0000256" key="4">
    <source>
        <dbReference type="ARBA" id="ARBA00022490"/>
    </source>
</evidence>
<evidence type="ECO:0000313" key="11">
    <source>
        <dbReference type="EMBL" id="KAJ1915821.1"/>
    </source>
</evidence>
<keyword evidence="4" id="KW-0963">Cytoplasm</keyword>
<dbReference type="EMBL" id="JANBPU010000128">
    <property type="protein sequence ID" value="KAJ1915821.1"/>
    <property type="molecule type" value="Genomic_DNA"/>
</dbReference>
<keyword evidence="8" id="KW-0687">Ribonucleoprotein</keyword>
<evidence type="ECO:0000256" key="8">
    <source>
        <dbReference type="ARBA" id="ARBA00023274"/>
    </source>
</evidence>
<keyword evidence="6" id="KW-0733">Signal recognition particle</keyword>
<dbReference type="AlphaFoldDB" id="A0A9W7ZTJ8"/>
<evidence type="ECO:0000256" key="6">
    <source>
        <dbReference type="ARBA" id="ARBA00023135"/>
    </source>
</evidence>
<dbReference type="GO" id="GO:0005047">
    <property type="term" value="F:signal recognition particle binding"/>
    <property type="evidence" value="ECO:0007669"/>
    <property type="project" value="InterPro"/>
</dbReference>
<evidence type="ECO:0000256" key="5">
    <source>
        <dbReference type="ARBA" id="ARBA00022884"/>
    </source>
</evidence>
<feature type="compositionally biased region" description="Basic residues" evidence="10">
    <location>
        <begin position="627"/>
        <end position="643"/>
    </location>
</feature>
<comment type="subcellular location">
    <subcellularLocation>
        <location evidence="1">Cytoplasm</location>
    </subcellularLocation>
    <subcellularLocation>
        <location evidence="2">Nucleus</location>
        <location evidence="2">Nucleolus</location>
    </subcellularLocation>
</comment>
<dbReference type="GO" id="GO:0005786">
    <property type="term" value="C:signal recognition particle, endoplasmic reticulum targeting"/>
    <property type="evidence" value="ECO:0007669"/>
    <property type="project" value="UniProtKB-KW"/>
</dbReference>
<dbReference type="InterPro" id="IPR026258">
    <property type="entry name" value="SRP68"/>
</dbReference>
<evidence type="ECO:0000256" key="7">
    <source>
        <dbReference type="ARBA" id="ARBA00023242"/>
    </source>
</evidence>
<dbReference type="OrthoDB" id="10255118at2759"/>
<dbReference type="PANTHER" id="PTHR12860">
    <property type="entry name" value="SIGNAL RECOGNITION PARTICLE 68 KDA PROTEIN"/>
    <property type="match status" value="1"/>
</dbReference>
<evidence type="ECO:0000313" key="12">
    <source>
        <dbReference type="Proteomes" id="UP001150538"/>
    </source>
</evidence>
<protein>
    <recommendedName>
        <fullName evidence="9">Signal recognition particle subunit SRP68</fullName>
    </recommendedName>
</protein>
<name>A0A9W7ZTJ8_9FUNG</name>
<keyword evidence="12" id="KW-1185">Reference proteome</keyword>
<feature type="region of interest" description="Disordered" evidence="10">
    <location>
        <begin position="621"/>
        <end position="660"/>
    </location>
</feature>
<keyword evidence="5" id="KW-0694">RNA-binding</keyword>
<comment type="similarity">
    <text evidence="3">Belongs to the SRP68 family.</text>
</comment>
<dbReference type="Gene3D" id="1.10.3450.40">
    <property type="entry name" value="Signal recognition particle, SRP68 subunit, RNA-binding domain"/>
    <property type="match status" value="1"/>
</dbReference>
<dbReference type="GO" id="GO:0030942">
    <property type="term" value="F:endoplasmic reticulum signal peptide binding"/>
    <property type="evidence" value="ECO:0007669"/>
    <property type="project" value="InterPro"/>
</dbReference>
<evidence type="ECO:0000256" key="9">
    <source>
        <dbReference type="ARBA" id="ARBA00029498"/>
    </source>
</evidence>
<evidence type="ECO:0000256" key="1">
    <source>
        <dbReference type="ARBA" id="ARBA00004496"/>
    </source>
</evidence>
<dbReference type="Proteomes" id="UP001150538">
    <property type="component" value="Unassembled WGS sequence"/>
</dbReference>
<evidence type="ECO:0000256" key="3">
    <source>
        <dbReference type="ARBA" id="ARBA00009352"/>
    </source>
</evidence>
<gene>
    <name evidence="11" type="primary">SRP68</name>
    <name evidence="11" type="ORF">H4219_004109</name>
</gene>
<dbReference type="GO" id="GO:0005730">
    <property type="term" value="C:nucleolus"/>
    <property type="evidence" value="ECO:0007669"/>
    <property type="project" value="UniProtKB-SubCell"/>
</dbReference>
<dbReference type="Pfam" id="PF16969">
    <property type="entry name" value="SRP68"/>
    <property type="match status" value="1"/>
</dbReference>
<evidence type="ECO:0000256" key="2">
    <source>
        <dbReference type="ARBA" id="ARBA00004604"/>
    </source>
</evidence>
<dbReference type="InterPro" id="IPR038253">
    <property type="entry name" value="SRP68_N_sf"/>
</dbReference>
<sequence>MALLRFNVLEYVYKNRQEYGVRNKDYIAYRRFCKNHLHQVRKTIGNLQGTSKKYQQKSIVSIDDDKNDTEHKLKQSERAWAFSMELKELYYRTEEPRQRYHLVRRLKVAINTIKSLLEVVKSSSGEILVDDFTYLSILAYLFNFKALLAFEQEEWEPALNNSVASRIFCERLAQIEPQKLAAAFKSTSEALDQLVYLSAYQSRLIPEVQGKRAEDIAKSWYAESAKTRFSTNVFENFEGLQTKLDNLVNSSIYDSAGAGKDSSKFRGSADSEDVKLTIPWGAQTIAVRDQHLASYLQDALKSLESLPAPNNLAKLESRLDISKEFEQSISQWKRVIGYSALCVSKKESEIKNTEYRLPSDGLNKEILELRYTHGYATFVFYSLCATSYIYEAQWIEENNNISSSGSKNDIAKAFRIDFQKYWNIDPQSLDNNATLKAVRKLATPPPKNASALNKGLDVLPEFLRIAVLYQLAVQQLSILNKYFAKVKQTLSALKVKSIIDVDKLCKDLYISRGWLLSHKYYYLAAAHVQPEHRAPARALAILQQGKLQKLLDILPTDSHPDSVTANGLWDVRSQITKHSVDKFKKQITQATTITQSILVQGGRSNPGSWIEDPASYPTFIYNPQLKSRSKRQSKKPKQKKKKKQSSDKKKPAGSGVDDEKVSLSVPKLVPNLVDISGLPQYSVIAAKPIYYDLAAKYIDFDFDAIEERAAKAAPKGKPQDQGLGGAAASKIGSIISGFWNRGQ</sequence>